<evidence type="ECO:0000313" key="3">
    <source>
        <dbReference type="Proteomes" id="UP000490939"/>
    </source>
</evidence>
<reference evidence="2 3" key="1">
    <citation type="submission" date="2019-07" db="EMBL/GenBank/DDBJ databases">
        <title>Venturia inaequalis Genome Resource.</title>
        <authorList>
            <person name="Lichtner F.J."/>
        </authorList>
    </citation>
    <scope>NUCLEOTIDE SEQUENCE [LARGE SCALE GENOMIC DNA]</scope>
    <source>
        <strain evidence="2 3">DMI_063113</strain>
    </source>
</reference>
<evidence type="ECO:0000313" key="2">
    <source>
        <dbReference type="EMBL" id="KAE9986807.1"/>
    </source>
</evidence>
<keyword evidence="3" id="KW-1185">Reference proteome</keyword>
<dbReference type="EMBL" id="WNWR01000249">
    <property type="protein sequence ID" value="KAE9986807.1"/>
    <property type="molecule type" value="Genomic_DNA"/>
</dbReference>
<feature type="compositionally biased region" description="Pro residues" evidence="1">
    <location>
        <begin position="155"/>
        <end position="166"/>
    </location>
</feature>
<accession>A0A8H3VBG3</accession>
<comment type="caution">
    <text evidence="2">The sequence shown here is derived from an EMBL/GenBank/DDBJ whole genome shotgun (WGS) entry which is preliminary data.</text>
</comment>
<protein>
    <submittedName>
        <fullName evidence="2">Uncharacterized protein</fullName>
    </submittedName>
</protein>
<gene>
    <name evidence="2" type="ORF">EG327_004109</name>
</gene>
<proteinExistence type="predicted"/>
<feature type="compositionally biased region" description="Pro residues" evidence="1">
    <location>
        <begin position="173"/>
        <end position="182"/>
    </location>
</feature>
<evidence type="ECO:0000256" key="1">
    <source>
        <dbReference type="SAM" id="MobiDB-lite"/>
    </source>
</evidence>
<dbReference type="AlphaFoldDB" id="A0A8H3VBG3"/>
<feature type="compositionally biased region" description="Basic and acidic residues" evidence="1">
    <location>
        <begin position="1"/>
        <end position="14"/>
    </location>
</feature>
<feature type="compositionally biased region" description="Polar residues" evidence="1">
    <location>
        <begin position="88"/>
        <end position="106"/>
    </location>
</feature>
<sequence>MDPNFRKLLREQRRCSSPPQGQRKRPVQRKLPQPQSAKQIDPESSIAAAPSQKPTTTKRKINQLGGQVPQQHSSAQNLPVSKRRKIESISQDQPASKRQKTQQAGNHSKPPPVYPIIPEEQDEAPTIQQTETSPTTAKNTPLSKQRKTNQGGPNQEPPPTTSPPPTSQNQQQPPTPKTPHPTSPFTKNQTVYLNLRTPSRGYPFHPHRPNPVPEHMPLSTARTIIAVRAIHTRYGALWRYRLRGHKPWHWFSESDLVDEWGRDSLDLRGGMGDGGGRGYRPEGPIVGEALWENPGMVALD</sequence>
<organism evidence="2 3">
    <name type="scientific">Venturia inaequalis</name>
    <name type="common">Apple scab fungus</name>
    <dbReference type="NCBI Taxonomy" id="5025"/>
    <lineage>
        <taxon>Eukaryota</taxon>
        <taxon>Fungi</taxon>
        <taxon>Dikarya</taxon>
        <taxon>Ascomycota</taxon>
        <taxon>Pezizomycotina</taxon>
        <taxon>Dothideomycetes</taxon>
        <taxon>Pleosporomycetidae</taxon>
        <taxon>Venturiales</taxon>
        <taxon>Venturiaceae</taxon>
        <taxon>Venturia</taxon>
    </lineage>
</organism>
<feature type="compositionally biased region" description="Polar residues" evidence="1">
    <location>
        <begin position="126"/>
        <end position="152"/>
    </location>
</feature>
<dbReference type="Proteomes" id="UP000490939">
    <property type="component" value="Unassembled WGS sequence"/>
</dbReference>
<feature type="compositionally biased region" description="Polar residues" evidence="1">
    <location>
        <begin position="64"/>
        <end position="79"/>
    </location>
</feature>
<name>A0A8H3VBG3_VENIN</name>
<feature type="region of interest" description="Disordered" evidence="1">
    <location>
        <begin position="1"/>
        <end position="187"/>
    </location>
</feature>